<evidence type="ECO:0000256" key="2">
    <source>
        <dbReference type="ARBA" id="ARBA00005189"/>
    </source>
</evidence>
<evidence type="ECO:0000313" key="11">
    <source>
        <dbReference type="EMBL" id="CAB4860058.1"/>
    </source>
</evidence>
<dbReference type="EMBL" id="CAFBLP010000003">
    <property type="protein sequence ID" value="CAB4860058.1"/>
    <property type="molecule type" value="Genomic_DNA"/>
</dbReference>
<dbReference type="GO" id="GO:0005886">
    <property type="term" value="C:plasma membrane"/>
    <property type="evidence" value="ECO:0007669"/>
    <property type="project" value="TreeGrafter"/>
</dbReference>
<gene>
    <name evidence="11" type="ORF">UFOPK3376_00205</name>
</gene>
<dbReference type="InterPro" id="IPR009721">
    <property type="entry name" value="O-acyltransferase_WSD1_C"/>
</dbReference>
<evidence type="ECO:0000256" key="3">
    <source>
        <dbReference type="ARBA" id="ARBA00013244"/>
    </source>
</evidence>
<dbReference type="InterPro" id="IPR014292">
    <property type="entry name" value="Acyl_transf_WS/DGAT"/>
</dbReference>
<dbReference type="Pfam" id="PF03007">
    <property type="entry name" value="WS_DGAT_cat"/>
    <property type="match status" value="1"/>
</dbReference>
<accession>A0A6J7CT66</accession>
<reference evidence="11" key="1">
    <citation type="submission" date="2020-05" db="EMBL/GenBank/DDBJ databases">
        <authorList>
            <person name="Chiriac C."/>
            <person name="Salcher M."/>
            <person name="Ghai R."/>
            <person name="Kavagutti S V."/>
        </authorList>
    </citation>
    <scope>NUCLEOTIDE SEQUENCE</scope>
</reference>
<keyword evidence="5" id="KW-0808">Transferase</keyword>
<name>A0A6J7CT66_9ZZZZ</name>
<organism evidence="11">
    <name type="scientific">freshwater metagenome</name>
    <dbReference type="NCBI Taxonomy" id="449393"/>
    <lineage>
        <taxon>unclassified sequences</taxon>
        <taxon>metagenomes</taxon>
        <taxon>ecological metagenomes</taxon>
    </lineage>
</organism>
<evidence type="ECO:0000256" key="5">
    <source>
        <dbReference type="ARBA" id="ARBA00022679"/>
    </source>
</evidence>
<keyword evidence="7" id="KW-0012">Acyltransferase</keyword>
<feature type="domain" description="O-acyltransferase WSD1 C-terminal" evidence="10">
    <location>
        <begin position="317"/>
        <end position="464"/>
    </location>
</feature>
<dbReference type="EC" id="2.3.1.20" evidence="3"/>
<dbReference type="GO" id="GO:0019432">
    <property type="term" value="P:triglyceride biosynthetic process"/>
    <property type="evidence" value="ECO:0007669"/>
    <property type="project" value="UniProtKB-UniPathway"/>
</dbReference>
<comment type="pathway">
    <text evidence="1">Glycerolipid metabolism; triacylglycerol biosynthesis.</text>
</comment>
<evidence type="ECO:0000256" key="4">
    <source>
        <dbReference type="ARBA" id="ARBA00022516"/>
    </source>
</evidence>
<evidence type="ECO:0000256" key="8">
    <source>
        <dbReference type="ARBA" id="ARBA00048109"/>
    </source>
</evidence>
<evidence type="ECO:0000256" key="6">
    <source>
        <dbReference type="ARBA" id="ARBA00023098"/>
    </source>
</evidence>
<dbReference type="InterPro" id="IPR045034">
    <property type="entry name" value="O-acyltransferase_WSD1-like"/>
</dbReference>
<evidence type="ECO:0000256" key="1">
    <source>
        <dbReference type="ARBA" id="ARBA00004771"/>
    </source>
</evidence>
<evidence type="ECO:0000259" key="9">
    <source>
        <dbReference type="Pfam" id="PF03007"/>
    </source>
</evidence>
<dbReference type="NCBIfam" id="TIGR02946">
    <property type="entry name" value="acyl_WS_DGAT"/>
    <property type="match status" value="1"/>
</dbReference>
<dbReference type="Pfam" id="PF06974">
    <property type="entry name" value="WS_DGAT_C"/>
    <property type="match status" value="1"/>
</dbReference>
<dbReference type="GO" id="GO:0001666">
    <property type="term" value="P:response to hypoxia"/>
    <property type="evidence" value="ECO:0007669"/>
    <property type="project" value="TreeGrafter"/>
</dbReference>
<dbReference type="AlphaFoldDB" id="A0A6J7CT66"/>
<comment type="pathway">
    <text evidence="2">Lipid metabolism.</text>
</comment>
<dbReference type="GO" id="GO:0004144">
    <property type="term" value="F:diacylglycerol O-acyltransferase activity"/>
    <property type="evidence" value="ECO:0007669"/>
    <property type="project" value="UniProtKB-EC"/>
</dbReference>
<evidence type="ECO:0000259" key="10">
    <source>
        <dbReference type="Pfam" id="PF06974"/>
    </source>
</evidence>
<dbReference type="UniPathway" id="UPA00282"/>
<sequence>MMTPSARADPMGPLDALFLHAEDGINHMHIASCAIFAGPAPSIDEMTRLIESKLPALTRYRQRVQFVLGGLGHPVWVDDPHFSLRSHVHHVTLSPPGSLRDLERLMGELMSSELDRRRPLWDAWLVQGLTRGRWALISKVHHCMVDGIAGTGLMTVLLDLDPDAPLAPIQPWLPVPAPSSVALAAGALARLAAAPVRGALALRTAGLGSRRRGDRLGDVVTGLRSLGERLAAPSPALSIEGAIGPRRRWAAARCTLADVRTIRNEFGGSVNDVVLAAISGAFRTLLVERGDAIDETVVLRSLVPVSVRHPGDATSNNQVSLIVAELPVGIADPVERLHRMCAQMTELKASHQSDAGEAVEAAGEFLPPVMLSLGTRAVVAMLHRVPQRFINTVTTNVPGPQFPLYALGREMLEYLPFVPIAEGVRIGVAIMSYNGRITFGVTGDDGTAPDVHRMAERIEAEIVNLRDRARRRQHRGGESS</sequence>
<keyword evidence="6" id="KW-0443">Lipid metabolism</keyword>
<feature type="domain" description="O-acyltransferase WSD1-like N-terminal" evidence="9">
    <location>
        <begin position="11"/>
        <end position="274"/>
    </location>
</feature>
<dbReference type="PANTHER" id="PTHR31650">
    <property type="entry name" value="O-ACYLTRANSFERASE (WSD1-LIKE) FAMILY PROTEIN"/>
    <property type="match status" value="1"/>
</dbReference>
<dbReference type="GO" id="GO:0071731">
    <property type="term" value="P:response to nitric oxide"/>
    <property type="evidence" value="ECO:0007669"/>
    <property type="project" value="TreeGrafter"/>
</dbReference>
<proteinExistence type="predicted"/>
<dbReference type="PANTHER" id="PTHR31650:SF1">
    <property type="entry name" value="WAX ESTER SYNTHASE_DIACYLGLYCEROL ACYLTRANSFERASE 4-RELATED"/>
    <property type="match status" value="1"/>
</dbReference>
<evidence type="ECO:0000256" key="7">
    <source>
        <dbReference type="ARBA" id="ARBA00023315"/>
    </source>
</evidence>
<dbReference type="GO" id="GO:0051701">
    <property type="term" value="P:biological process involved in interaction with host"/>
    <property type="evidence" value="ECO:0007669"/>
    <property type="project" value="TreeGrafter"/>
</dbReference>
<protein>
    <recommendedName>
        <fullName evidence="3">diacylglycerol O-acyltransferase</fullName>
        <ecNumber evidence="3">2.3.1.20</ecNumber>
    </recommendedName>
</protein>
<comment type="catalytic activity">
    <reaction evidence="8">
        <text>an acyl-CoA + a 1,2-diacyl-sn-glycerol = a triacyl-sn-glycerol + CoA</text>
        <dbReference type="Rhea" id="RHEA:10868"/>
        <dbReference type="ChEBI" id="CHEBI:17815"/>
        <dbReference type="ChEBI" id="CHEBI:57287"/>
        <dbReference type="ChEBI" id="CHEBI:58342"/>
        <dbReference type="ChEBI" id="CHEBI:64615"/>
        <dbReference type="EC" id="2.3.1.20"/>
    </reaction>
</comment>
<dbReference type="SUPFAM" id="SSF52777">
    <property type="entry name" value="CoA-dependent acyltransferases"/>
    <property type="match status" value="1"/>
</dbReference>
<dbReference type="InterPro" id="IPR004255">
    <property type="entry name" value="O-acyltransferase_WSD1_N"/>
</dbReference>
<keyword evidence="4" id="KW-0444">Lipid biosynthesis</keyword>